<feature type="region of interest" description="Disordered" evidence="1">
    <location>
        <begin position="160"/>
        <end position="192"/>
    </location>
</feature>
<dbReference type="Pfam" id="PF19905">
    <property type="entry name" value="DUF6378"/>
    <property type="match status" value="1"/>
</dbReference>
<feature type="domain" description="DUF6378" evidence="2">
    <location>
        <begin position="11"/>
        <end position="97"/>
    </location>
</feature>
<accession>A0ABV7QXH3</accession>
<dbReference type="Proteomes" id="UP001595764">
    <property type="component" value="Unassembled WGS sequence"/>
</dbReference>
<feature type="compositionally biased region" description="Basic and acidic residues" evidence="1">
    <location>
        <begin position="173"/>
        <end position="192"/>
    </location>
</feature>
<sequence length="192" mass="21532">MSENSNHRKSLLRKAESLVNGDRNNQYGPPHQDFQRTADVLSSLGFCFTEGRGATRDIEAHDVAIILAAVKLSRLAWSPEKEDSWVDLAGYAACGREAYELTHPKPEEPEPASRHREVKTLGGVTVGTFGNDGKRVRYFRMPNGMFYRLADGVMTFVANEGGPRKPSSGKHNSTWDEHEVPYRDTPEWARVD</sequence>
<gene>
    <name evidence="3" type="ORF">ACFORO_42680</name>
</gene>
<proteinExistence type="predicted"/>
<name>A0ABV7QXH3_9PSEU</name>
<comment type="caution">
    <text evidence="3">The sequence shown here is derived from an EMBL/GenBank/DDBJ whole genome shotgun (WGS) entry which is preliminary data.</text>
</comment>
<evidence type="ECO:0000313" key="4">
    <source>
        <dbReference type="Proteomes" id="UP001595764"/>
    </source>
</evidence>
<dbReference type="InterPro" id="IPR045958">
    <property type="entry name" value="DUF6378"/>
</dbReference>
<keyword evidence="4" id="KW-1185">Reference proteome</keyword>
<evidence type="ECO:0000259" key="2">
    <source>
        <dbReference type="Pfam" id="PF19905"/>
    </source>
</evidence>
<protein>
    <submittedName>
        <fullName evidence="3">DUF6378 domain-containing protein</fullName>
    </submittedName>
</protein>
<evidence type="ECO:0000313" key="3">
    <source>
        <dbReference type="EMBL" id="MFC3516929.1"/>
    </source>
</evidence>
<dbReference type="EMBL" id="JBHRWI010000070">
    <property type="protein sequence ID" value="MFC3516929.1"/>
    <property type="molecule type" value="Genomic_DNA"/>
</dbReference>
<organism evidence="3 4">
    <name type="scientific">Amycolatopsis halotolerans</name>
    <dbReference type="NCBI Taxonomy" id="330083"/>
    <lineage>
        <taxon>Bacteria</taxon>
        <taxon>Bacillati</taxon>
        <taxon>Actinomycetota</taxon>
        <taxon>Actinomycetes</taxon>
        <taxon>Pseudonocardiales</taxon>
        <taxon>Pseudonocardiaceae</taxon>
        <taxon>Amycolatopsis</taxon>
    </lineage>
</organism>
<dbReference type="RefSeq" id="WP_377870210.1">
    <property type="nucleotide sequence ID" value="NZ_JBHMAY010000021.1"/>
</dbReference>
<evidence type="ECO:0000256" key="1">
    <source>
        <dbReference type="SAM" id="MobiDB-lite"/>
    </source>
</evidence>
<reference evidence="4" key="1">
    <citation type="journal article" date="2019" name="Int. J. Syst. Evol. Microbiol.">
        <title>The Global Catalogue of Microorganisms (GCM) 10K type strain sequencing project: providing services to taxonomists for standard genome sequencing and annotation.</title>
        <authorList>
            <consortium name="The Broad Institute Genomics Platform"/>
            <consortium name="The Broad Institute Genome Sequencing Center for Infectious Disease"/>
            <person name="Wu L."/>
            <person name="Ma J."/>
        </authorList>
    </citation>
    <scope>NUCLEOTIDE SEQUENCE [LARGE SCALE GENOMIC DNA]</scope>
    <source>
        <strain evidence="4">CGMCC 4.7682</strain>
    </source>
</reference>